<reference evidence="3" key="2">
    <citation type="submission" date="2013-07" db="EMBL/GenBank/DDBJ databases">
        <authorList>
            <consortium name="The Broad Institute Genome Sequencing Platform"/>
            <person name="Cuomo C."/>
            <person name="Litvintseva A."/>
            <person name="Chen Y."/>
            <person name="Heitman J."/>
            <person name="Sun S."/>
            <person name="Springer D."/>
            <person name="Dromer F."/>
            <person name="Young S.K."/>
            <person name="Zeng Q."/>
            <person name="Gargeya S."/>
            <person name="Fitzgerald M."/>
            <person name="Abouelleil A."/>
            <person name="Alvarado L."/>
            <person name="Berlin A.M."/>
            <person name="Chapman S.B."/>
            <person name="Dewar J."/>
            <person name="Goldberg J."/>
            <person name="Griggs A."/>
            <person name="Gujja S."/>
            <person name="Hansen M."/>
            <person name="Howarth C."/>
            <person name="Imamovic A."/>
            <person name="Larimer J."/>
            <person name="McCowan C."/>
            <person name="Murphy C."/>
            <person name="Pearson M."/>
            <person name="Priest M."/>
            <person name="Roberts A."/>
            <person name="Saif S."/>
            <person name="Shea T."/>
            <person name="Sykes S."/>
            <person name="Wortman J."/>
            <person name="Nusbaum C."/>
            <person name="Birren B."/>
        </authorList>
    </citation>
    <scope>NUCLEOTIDE SEQUENCE</scope>
    <source>
        <strain evidence="3">CBS 10118</strain>
    </source>
</reference>
<organism evidence="2">
    <name type="scientific">Kwoniella bestiolae CBS 10118</name>
    <dbReference type="NCBI Taxonomy" id="1296100"/>
    <lineage>
        <taxon>Eukaryota</taxon>
        <taxon>Fungi</taxon>
        <taxon>Dikarya</taxon>
        <taxon>Basidiomycota</taxon>
        <taxon>Agaricomycotina</taxon>
        <taxon>Tremellomycetes</taxon>
        <taxon>Tremellales</taxon>
        <taxon>Cryptococcaceae</taxon>
        <taxon>Kwoniella</taxon>
    </lineage>
</organism>
<feature type="compositionally biased region" description="Basic and acidic residues" evidence="1">
    <location>
        <begin position="18"/>
        <end position="36"/>
    </location>
</feature>
<dbReference type="EMBL" id="KI894020">
    <property type="protein sequence ID" value="OCF26767.1"/>
    <property type="molecule type" value="Genomic_DNA"/>
</dbReference>
<dbReference type="VEuPathDB" id="FungiDB:I302_04456"/>
<dbReference type="Proteomes" id="UP000092730">
    <property type="component" value="Chromosome 1"/>
</dbReference>
<feature type="region of interest" description="Disordered" evidence="1">
    <location>
        <begin position="161"/>
        <end position="209"/>
    </location>
</feature>
<feature type="region of interest" description="Disordered" evidence="1">
    <location>
        <begin position="1"/>
        <end position="56"/>
    </location>
</feature>
<dbReference type="GeneID" id="30208855"/>
<evidence type="ECO:0000313" key="2">
    <source>
        <dbReference type="EMBL" id="OCF26767.1"/>
    </source>
</evidence>
<name>A0A1B9G6W2_9TREE</name>
<dbReference type="AlphaFoldDB" id="A0A1B9G6W2"/>
<keyword evidence="4" id="KW-1185">Reference proteome</keyword>
<protein>
    <submittedName>
        <fullName evidence="2">Uncharacterized protein</fullName>
    </submittedName>
</protein>
<reference evidence="2" key="1">
    <citation type="submission" date="2013-07" db="EMBL/GenBank/DDBJ databases">
        <title>The Genome Sequence of Cryptococcus bestiolae CBS10118.</title>
        <authorList>
            <consortium name="The Broad Institute Genome Sequencing Platform"/>
            <person name="Cuomo C."/>
            <person name="Litvintseva A."/>
            <person name="Chen Y."/>
            <person name="Heitman J."/>
            <person name="Sun S."/>
            <person name="Springer D."/>
            <person name="Dromer F."/>
            <person name="Young S.K."/>
            <person name="Zeng Q."/>
            <person name="Gargeya S."/>
            <person name="Fitzgerald M."/>
            <person name="Abouelleil A."/>
            <person name="Alvarado L."/>
            <person name="Berlin A.M."/>
            <person name="Chapman S.B."/>
            <person name="Dewar J."/>
            <person name="Goldberg J."/>
            <person name="Griggs A."/>
            <person name="Gujja S."/>
            <person name="Hansen M."/>
            <person name="Howarth C."/>
            <person name="Imamovic A."/>
            <person name="Larimer J."/>
            <person name="McCowan C."/>
            <person name="Murphy C."/>
            <person name="Pearson M."/>
            <person name="Priest M."/>
            <person name="Roberts A."/>
            <person name="Saif S."/>
            <person name="Shea T."/>
            <person name="Sykes S."/>
            <person name="Wortman J."/>
            <person name="Nusbaum C."/>
            <person name="Birren B."/>
        </authorList>
    </citation>
    <scope>NUCLEOTIDE SEQUENCE [LARGE SCALE GENOMIC DNA]</scope>
    <source>
        <strain evidence="2">CBS 10118</strain>
    </source>
</reference>
<sequence length="377" mass="42974">MSNSSSSAPPSTIAGEPSHTDDGRKKRKQRESTRESDSEEDGPVSHKIQERVSKDNHSMIDYLSKIASDQKERDKDRAMKLAMQGKDMEMTEKVDVLIGMKERLTSYANEHSQTHFLGIQTQALKSTTIEQKEGYLRLLGHTQSELTKILLQYDKLHHVDPDTLQVDPDPPSSPPQHLLLRRPQATDGHSGTHIPVPSSSQSSNGGLHNNIADPDFNIVVVSNVTHQLRRLRGATIPQLYCTVERDKGDKFPEFPPKVVYEKMISLGVEDGYRRKSIRKLPKAYDDLNDAERKMWDAIDDGFEGITIEPYKRSNGMLDVDYVEEVGNLVFGNHTRDGLATQRLNGKRSLVRWFWIWNHLFIQFINQVQRVRQGLILR</sequence>
<dbReference type="EMBL" id="CP144541">
    <property type="protein sequence ID" value="WVW79115.1"/>
    <property type="molecule type" value="Genomic_DNA"/>
</dbReference>
<evidence type="ECO:0000313" key="4">
    <source>
        <dbReference type="Proteomes" id="UP000092730"/>
    </source>
</evidence>
<gene>
    <name evidence="2" type="ORF">I302_04456</name>
    <name evidence="3" type="ORF">I302_101080</name>
</gene>
<dbReference type="KEGG" id="kbi:30208855"/>
<dbReference type="RefSeq" id="XP_019047837.1">
    <property type="nucleotide sequence ID" value="XM_019191089.1"/>
</dbReference>
<feature type="compositionally biased region" description="Low complexity" evidence="1">
    <location>
        <begin position="1"/>
        <end position="11"/>
    </location>
</feature>
<feature type="compositionally biased region" description="Polar residues" evidence="1">
    <location>
        <begin position="197"/>
        <end position="207"/>
    </location>
</feature>
<proteinExistence type="predicted"/>
<dbReference type="OrthoDB" id="10673661at2759"/>
<evidence type="ECO:0000256" key="1">
    <source>
        <dbReference type="SAM" id="MobiDB-lite"/>
    </source>
</evidence>
<reference evidence="3" key="4">
    <citation type="submission" date="2024-02" db="EMBL/GenBank/DDBJ databases">
        <title>Comparative genomics of Cryptococcus and Kwoniella reveals pathogenesis evolution and contrasting modes of karyotype evolution via chromosome fusion or intercentromeric recombination.</title>
        <authorList>
            <person name="Coelho M.A."/>
            <person name="David-Palma M."/>
            <person name="Shea T."/>
            <person name="Bowers K."/>
            <person name="McGinley-Smith S."/>
            <person name="Mohammad A.W."/>
            <person name="Gnirke A."/>
            <person name="Yurkov A.M."/>
            <person name="Nowrousian M."/>
            <person name="Sun S."/>
            <person name="Cuomo C.A."/>
            <person name="Heitman J."/>
        </authorList>
    </citation>
    <scope>NUCLEOTIDE SEQUENCE</scope>
    <source>
        <strain evidence="3">CBS 10118</strain>
    </source>
</reference>
<evidence type="ECO:0000313" key="3">
    <source>
        <dbReference type="EMBL" id="WVW79115.1"/>
    </source>
</evidence>
<feature type="compositionally biased region" description="Basic and acidic residues" evidence="1">
    <location>
        <begin position="43"/>
        <end position="56"/>
    </location>
</feature>
<accession>A0A1B9G6W2</accession>
<reference evidence="2" key="3">
    <citation type="submission" date="2014-01" db="EMBL/GenBank/DDBJ databases">
        <title>Evolution of pathogenesis and genome organization in the Tremellales.</title>
        <authorList>
            <person name="Cuomo C."/>
            <person name="Litvintseva A."/>
            <person name="Heitman J."/>
            <person name="Chen Y."/>
            <person name="Sun S."/>
            <person name="Springer D."/>
            <person name="Dromer F."/>
            <person name="Young S."/>
            <person name="Zeng Q."/>
            <person name="Chapman S."/>
            <person name="Gujja S."/>
            <person name="Saif S."/>
            <person name="Birren B."/>
        </authorList>
    </citation>
    <scope>NUCLEOTIDE SEQUENCE</scope>
    <source>
        <strain evidence="2">CBS 10118</strain>
    </source>
</reference>